<dbReference type="Proteomes" id="UP001155241">
    <property type="component" value="Unassembled WGS sequence"/>
</dbReference>
<reference evidence="3" key="1">
    <citation type="submission" date="2022-06" db="EMBL/GenBank/DDBJ databases">
        <title>Aeoliella straminimaris, a novel planctomycete from sediments.</title>
        <authorList>
            <person name="Vitorino I.R."/>
            <person name="Lage O.M."/>
        </authorList>
    </citation>
    <scope>NUCLEOTIDE SEQUENCE</scope>
    <source>
        <strain evidence="3">ICT_H6.2</strain>
    </source>
</reference>
<dbReference type="EMBL" id="JAMXLR010000020">
    <property type="protein sequence ID" value="MCO6043177.1"/>
    <property type="molecule type" value="Genomic_DNA"/>
</dbReference>
<keyword evidence="1" id="KW-0732">Signal</keyword>
<name>A0A9X2F7U1_9BACT</name>
<protein>
    <submittedName>
        <fullName evidence="3">DUF4159 domain-containing protein</fullName>
    </submittedName>
</protein>
<sequence length="297" mass="34206">MKYVRQLKPIRLALAAALTLAIAGVVAAQRGFDGWYNDSDNRGGVPEWENEAGFEKDVFTFARVQWSSYGGGSRRGWGRGGRWRTDWPSSDNNFSYRLQQLTSLKVNPEPAIVRLTDDELFDYPFIYIIEPGDLVFSEAEVEALQRYLLSGGFLMVDDFWGDYQWANFEREIKRVFPNRPIVELPLDHEIFSCVYRLKEKPQVCSYHRASEGRDAEGRMFPGAQKVTWEDGHGGDCRTVHYKGIFDDKGRMMVIICHNTDLGDGWEREGMAEWYFSEFAENKSYPMGINIVVYAMTH</sequence>
<organism evidence="3 4">
    <name type="scientific">Aeoliella straminimaris</name>
    <dbReference type="NCBI Taxonomy" id="2954799"/>
    <lineage>
        <taxon>Bacteria</taxon>
        <taxon>Pseudomonadati</taxon>
        <taxon>Planctomycetota</taxon>
        <taxon>Planctomycetia</taxon>
        <taxon>Pirellulales</taxon>
        <taxon>Lacipirellulaceae</taxon>
        <taxon>Aeoliella</taxon>
    </lineage>
</organism>
<feature type="domain" description="DUF4159" evidence="2">
    <location>
        <begin position="67"/>
        <end position="295"/>
    </location>
</feature>
<dbReference type="InterPro" id="IPR025297">
    <property type="entry name" value="DUF4159"/>
</dbReference>
<evidence type="ECO:0000313" key="3">
    <source>
        <dbReference type="EMBL" id="MCO6043177.1"/>
    </source>
</evidence>
<evidence type="ECO:0000259" key="2">
    <source>
        <dbReference type="Pfam" id="PF13709"/>
    </source>
</evidence>
<dbReference type="Pfam" id="PF13709">
    <property type="entry name" value="DUF4159"/>
    <property type="match status" value="1"/>
</dbReference>
<comment type="caution">
    <text evidence="3">The sequence shown here is derived from an EMBL/GenBank/DDBJ whole genome shotgun (WGS) entry which is preliminary data.</text>
</comment>
<keyword evidence="4" id="KW-1185">Reference proteome</keyword>
<accession>A0A9X2F7U1</accession>
<proteinExistence type="predicted"/>
<dbReference type="AlphaFoldDB" id="A0A9X2F7U1"/>
<evidence type="ECO:0000256" key="1">
    <source>
        <dbReference type="SAM" id="SignalP"/>
    </source>
</evidence>
<feature type="chain" id="PRO_5040806633" evidence="1">
    <location>
        <begin position="28"/>
        <end position="297"/>
    </location>
</feature>
<dbReference type="Gene3D" id="3.40.50.12140">
    <property type="entry name" value="Domain of unknown function DUF4159"/>
    <property type="match status" value="1"/>
</dbReference>
<evidence type="ECO:0000313" key="4">
    <source>
        <dbReference type="Proteomes" id="UP001155241"/>
    </source>
</evidence>
<gene>
    <name evidence="3" type="ORF">NG895_04605</name>
</gene>
<feature type="signal peptide" evidence="1">
    <location>
        <begin position="1"/>
        <end position="27"/>
    </location>
</feature>
<dbReference type="RefSeq" id="WP_252851276.1">
    <property type="nucleotide sequence ID" value="NZ_JAMXLR010000020.1"/>
</dbReference>